<evidence type="ECO:0000313" key="4">
    <source>
        <dbReference type="Proteomes" id="UP000198607"/>
    </source>
</evidence>
<dbReference type="Gene3D" id="3.10.350.10">
    <property type="entry name" value="LysM domain"/>
    <property type="match status" value="1"/>
</dbReference>
<sequence>MTRILSALVLALAAVCGYAQDTPGVLAESAPNRYVVTSGDTLWGIAARFLKDPWRWPELWRMNREQVRNPGRIHPGDVIVLERDSDGTPYLRLETVKLQPAIHATRLTPAIPPIPPNAIEPFISAPLVVEAGELEHAARIVATQQDRVFLGNGDLAYVENAPPEIALWQVYRNGRPLYDPESPKEILGYEAFHLGTAKQIRAGTPATFEIQTVKQEIGRGDRLVPASTPVLVDYIPHRPDRAIEARVISIYGGVGSAGRGSIISLSRGDRDGLEVGHVLVVERNRTMAGRDEKDRAYAIPIPREQIGLAFVFRSFSRIAYALILQSEGTVNVNDFVRTP</sequence>
<dbReference type="EMBL" id="FNCY01000001">
    <property type="protein sequence ID" value="SDG68183.1"/>
    <property type="molecule type" value="Genomic_DNA"/>
</dbReference>
<dbReference type="PANTHER" id="PTHR34700">
    <property type="entry name" value="POTASSIUM BINDING PROTEIN KBP"/>
    <property type="match status" value="1"/>
</dbReference>
<reference evidence="3 4" key="1">
    <citation type="submission" date="2016-10" db="EMBL/GenBank/DDBJ databases">
        <authorList>
            <person name="de Groot N.N."/>
        </authorList>
    </citation>
    <scope>NUCLEOTIDE SEQUENCE [LARGE SCALE GENOMIC DNA]</scope>
    <source>
        <strain evidence="3 4">DSM 5885</strain>
    </source>
</reference>
<dbReference type="Proteomes" id="UP000198607">
    <property type="component" value="Unassembled WGS sequence"/>
</dbReference>
<dbReference type="InterPro" id="IPR036779">
    <property type="entry name" value="LysM_dom_sf"/>
</dbReference>
<evidence type="ECO:0000256" key="1">
    <source>
        <dbReference type="SAM" id="SignalP"/>
    </source>
</evidence>
<gene>
    <name evidence="3" type="ORF">SAMN05660652_00440</name>
</gene>
<dbReference type="InterPro" id="IPR018392">
    <property type="entry name" value="LysM"/>
</dbReference>
<dbReference type="PANTHER" id="PTHR34700:SF4">
    <property type="entry name" value="PHAGE-LIKE ELEMENT PBSX PROTEIN XKDP"/>
    <property type="match status" value="1"/>
</dbReference>
<feature type="chain" id="PRO_5011683839" evidence="1">
    <location>
        <begin position="20"/>
        <end position="339"/>
    </location>
</feature>
<dbReference type="PROSITE" id="PS51782">
    <property type="entry name" value="LYSM"/>
    <property type="match status" value="1"/>
</dbReference>
<evidence type="ECO:0000313" key="3">
    <source>
        <dbReference type="EMBL" id="SDG68183.1"/>
    </source>
</evidence>
<feature type="domain" description="LysM" evidence="2">
    <location>
        <begin position="32"/>
        <end position="81"/>
    </location>
</feature>
<keyword evidence="4" id="KW-1185">Reference proteome</keyword>
<dbReference type="InterPro" id="IPR052196">
    <property type="entry name" value="Bact_Kbp"/>
</dbReference>
<dbReference type="SUPFAM" id="SSF54106">
    <property type="entry name" value="LysM domain"/>
    <property type="match status" value="1"/>
</dbReference>
<dbReference type="RefSeq" id="WP_091932625.1">
    <property type="nucleotide sequence ID" value="NZ_FNCY01000001.1"/>
</dbReference>
<dbReference type="OrthoDB" id="9765158at2"/>
<organism evidence="3 4">
    <name type="scientific">Propionivibrio dicarboxylicus</name>
    <dbReference type="NCBI Taxonomy" id="83767"/>
    <lineage>
        <taxon>Bacteria</taxon>
        <taxon>Pseudomonadati</taxon>
        <taxon>Pseudomonadota</taxon>
        <taxon>Betaproteobacteria</taxon>
        <taxon>Rhodocyclales</taxon>
        <taxon>Rhodocyclaceae</taxon>
        <taxon>Propionivibrio</taxon>
    </lineage>
</organism>
<dbReference type="STRING" id="83767.SAMN05660652_00440"/>
<dbReference type="CDD" id="cd00118">
    <property type="entry name" value="LysM"/>
    <property type="match status" value="1"/>
</dbReference>
<protein>
    <submittedName>
        <fullName evidence="3">LysM domain-containing protein</fullName>
    </submittedName>
</protein>
<keyword evidence="1" id="KW-0732">Signal</keyword>
<feature type="signal peptide" evidence="1">
    <location>
        <begin position="1"/>
        <end position="19"/>
    </location>
</feature>
<name>A0A1G7W8C5_9RHOO</name>
<dbReference type="SMART" id="SM00257">
    <property type="entry name" value="LysM"/>
    <property type="match status" value="1"/>
</dbReference>
<evidence type="ECO:0000259" key="2">
    <source>
        <dbReference type="PROSITE" id="PS51782"/>
    </source>
</evidence>
<proteinExistence type="predicted"/>
<dbReference type="Pfam" id="PF01476">
    <property type="entry name" value="LysM"/>
    <property type="match status" value="1"/>
</dbReference>
<accession>A0A1G7W8C5</accession>
<dbReference type="AlphaFoldDB" id="A0A1G7W8C5"/>